<dbReference type="KEGG" id="pgri:PgNI_08784"/>
<dbReference type="InterPro" id="IPR016181">
    <property type="entry name" value="Acyl_CoA_acyltransferase"/>
</dbReference>
<reference evidence="3" key="2">
    <citation type="submission" date="2019-10" db="EMBL/GenBank/DDBJ databases">
        <authorList>
            <consortium name="NCBI Genome Project"/>
        </authorList>
    </citation>
    <scope>NUCLEOTIDE SEQUENCE</scope>
    <source>
        <strain evidence="3">NI907</strain>
    </source>
</reference>
<dbReference type="Pfam" id="PF00583">
    <property type="entry name" value="Acetyltransf_1"/>
    <property type="match status" value="1"/>
</dbReference>
<keyword evidence="2" id="KW-1185">Reference proteome</keyword>
<proteinExistence type="predicted"/>
<dbReference type="GO" id="GO:0016747">
    <property type="term" value="F:acyltransferase activity, transferring groups other than amino-acyl groups"/>
    <property type="evidence" value="ECO:0007669"/>
    <property type="project" value="InterPro"/>
</dbReference>
<evidence type="ECO:0000313" key="2">
    <source>
        <dbReference type="Proteomes" id="UP000515153"/>
    </source>
</evidence>
<dbReference type="InterPro" id="IPR053144">
    <property type="entry name" value="Acetyltransferase_Butenolide"/>
</dbReference>
<dbReference type="PANTHER" id="PTHR43233">
    <property type="entry name" value="FAMILY N-ACETYLTRANSFERASE, PUTATIVE (AFU_ORTHOLOGUE AFUA_6G03350)-RELATED"/>
    <property type="match status" value="1"/>
</dbReference>
<dbReference type="GeneID" id="41963683"/>
<dbReference type="SUPFAM" id="SSF55729">
    <property type="entry name" value="Acyl-CoA N-acyltransferases (Nat)"/>
    <property type="match status" value="1"/>
</dbReference>
<accession>A0A6P8AV10</accession>
<dbReference type="RefSeq" id="XP_030978689.1">
    <property type="nucleotide sequence ID" value="XM_031128775.1"/>
</dbReference>
<sequence>MPLTFRPRDWQRQIGNEMFRCSTNPQHIQLDSLNEALASGALWWATDLPKDALQVMVENSLCFGLYKVSEAQSPDQTGELSMIGLSRVITDHVTFGWLTDVYVLEEHRRKGLGRFMMECLNEALENLVHLRRLLILSRDDGAIRIYKSTLYAKDWQPTEGVKLLERVGSSTKPALVESSITGNQT</sequence>
<dbReference type="AlphaFoldDB" id="A0A6P8AV10"/>
<gene>
    <name evidence="3" type="ORF">PgNI_08784</name>
</gene>
<dbReference type="PANTHER" id="PTHR43233:SF1">
    <property type="entry name" value="FAMILY N-ACETYLTRANSFERASE, PUTATIVE (AFU_ORTHOLOGUE AFUA_6G03350)-RELATED"/>
    <property type="match status" value="1"/>
</dbReference>
<evidence type="ECO:0000259" key="1">
    <source>
        <dbReference type="Pfam" id="PF00583"/>
    </source>
</evidence>
<name>A0A6P8AV10_PYRGI</name>
<reference evidence="3" key="3">
    <citation type="submission" date="2025-08" db="UniProtKB">
        <authorList>
            <consortium name="RefSeq"/>
        </authorList>
    </citation>
    <scope>IDENTIFICATION</scope>
    <source>
        <strain evidence="3">NI907</strain>
    </source>
</reference>
<protein>
    <recommendedName>
        <fullName evidence="1">N-acetyltransferase domain-containing protein</fullName>
    </recommendedName>
</protein>
<dbReference type="InterPro" id="IPR000182">
    <property type="entry name" value="GNAT_dom"/>
</dbReference>
<evidence type="ECO:0000313" key="3">
    <source>
        <dbReference type="RefSeq" id="XP_030978689.1"/>
    </source>
</evidence>
<reference evidence="2 3" key="1">
    <citation type="journal article" date="2019" name="Mol. Biol. Evol.">
        <title>Blast fungal genomes show frequent chromosomal changes, gene gains and losses, and effector gene turnover.</title>
        <authorList>
            <person name="Gomez Luciano L.B."/>
            <person name="Jason Tsai I."/>
            <person name="Chuma I."/>
            <person name="Tosa Y."/>
            <person name="Chen Y.H."/>
            <person name="Li J.Y."/>
            <person name="Li M.Y."/>
            <person name="Jade Lu M.Y."/>
            <person name="Nakayashiki H."/>
            <person name="Li W.H."/>
        </authorList>
    </citation>
    <scope>NUCLEOTIDE SEQUENCE [LARGE SCALE GENOMIC DNA]</scope>
    <source>
        <strain evidence="2 3">NI907</strain>
    </source>
</reference>
<dbReference type="CDD" id="cd04301">
    <property type="entry name" value="NAT_SF"/>
    <property type="match status" value="1"/>
</dbReference>
<dbReference type="Gene3D" id="3.40.630.30">
    <property type="match status" value="1"/>
</dbReference>
<dbReference type="Proteomes" id="UP000515153">
    <property type="component" value="Chromosome V"/>
</dbReference>
<organism evidence="2 3">
    <name type="scientific">Pyricularia grisea</name>
    <name type="common">Crabgrass-specific blast fungus</name>
    <name type="synonym">Magnaporthe grisea</name>
    <dbReference type="NCBI Taxonomy" id="148305"/>
    <lineage>
        <taxon>Eukaryota</taxon>
        <taxon>Fungi</taxon>
        <taxon>Dikarya</taxon>
        <taxon>Ascomycota</taxon>
        <taxon>Pezizomycotina</taxon>
        <taxon>Sordariomycetes</taxon>
        <taxon>Sordariomycetidae</taxon>
        <taxon>Magnaporthales</taxon>
        <taxon>Pyriculariaceae</taxon>
        <taxon>Pyricularia</taxon>
    </lineage>
</organism>
<feature type="domain" description="N-acetyltransferase" evidence="1">
    <location>
        <begin position="87"/>
        <end position="147"/>
    </location>
</feature>